<keyword evidence="3" id="KW-1185">Reference proteome</keyword>
<feature type="compositionally biased region" description="Polar residues" evidence="1">
    <location>
        <begin position="135"/>
        <end position="145"/>
    </location>
</feature>
<proteinExistence type="predicted"/>
<dbReference type="EMBL" id="JAINUG010000005">
    <property type="protein sequence ID" value="KAJ8416711.1"/>
    <property type="molecule type" value="Genomic_DNA"/>
</dbReference>
<accession>A0AAD7X0N6</accession>
<evidence type="ECO:0000256" key="1">
    <source>
        <dbReference type="SAM" id="MobiDB-lite"/>
    </source>
</evidence>
<dbReference type="Proteomes" id="UP001221898">
    <property type="component" value="Unassembled WGS sequence"/>
</dbReference>
<organism evidence="2 3">
    <name type="scientific">Aldrovandia affinis</name>
    <dbReference type="NCBI Taxonomy" id="143900"/>
    <lineage>
        <taxon>Eukaryota</taxon>
        <taxon>Metazoa</taxon>
        <taxon>Chordata</taxon>
        <taxon>Craniata</taxon>
        <taxon>Vertebrata</taxon>
        <taxon>Euteleostomi</taxon>
        <taxon>Actinopterygii</taxon>
        <taxon>Neopterygii</taxon>
        <taxon>Teleostei</taxon>
        <taxon>Notacanthiformes</taxon>
        <taxon>Halosauridae</taxon>
        <taxon>Aldrovandia</taxon>
    </lineage>
</organism>
<sequence>MPKLPSLSSLVKSGDTGNGVTFRSGDNVTMDLRPPSLEVSVIDRAMQLDENFAMGDGKRPVTFENPLYSTSSDPAVIHATQVTVNLSGEQFGNNYDNPTHYTEQPAGAVERPSASTEPVQTSKWSFFKRKLKPSTTFENPTYSETQNERAAGSGEDGSAFQPSPFVPPAKAPKERPSAYAPTEDTFRDTASLVKEDGEM</sequence>
<gene>
    <name evidence="2" type="ORF">AAFF_G00325890</name>
</gene>
<reference evidence="2" key="1">
    <citation type="journal article" date="2023" name="Science">
        <title>Genome structures resolve the early diversification of teleost fishes.</title>
        <authorList>
            <person name="Parey E."/>
            <person name="Louis A."/>
            <person name="Montfort J."/>
            <person name="Bouchez O."/>
            <person name="Roques C."/>
            <person name="Iampietro C."/>
            <person name="Lluch J."/>
            <person name="Castinel A."/>
            <person name="Donnadieu C."/>
            <person name="Desvignes T."/>
            <person name="Floi Bucao C."/>
            <person name="Jouanno E."/>
            <person name="Wen M."/>
            <person name="Mejri S."/>
            <person name="Dirks R."/>
            <person name="Jansen H."/>
            <person name="Henkel C."/>
            <person name="Chen W.J."/>
            <person name="Zahm M."/>
            <person name="Cabau C."/>
            <person name="Klopp C."/>
            <person name="Thompson A.W."/>
            <person name="Robinson-Rechavi M."/>
            <person name="Braasch I."/>
            <person name="Lecointre G."/>
            <person name="Bobe J."/>
            <person name="Postlethwait J.H."/>
            <person name="Berthelot C."/>
            <person name="Roest Crollius H."/>
            <person name="Guiguen Y."/>
        </authorList>
    </citation>
    <scope>NUCLEOTIDE SEQUENCE</scope>
    <source>
        <strain evidence="2">NC1722</strain>
    </source>
</reference>
<feature type="region of interest" description="Disordered" evidence="1">
    <location>
        <begin position="1"/>
        <end position="27"/>
    </location>
</feature>
<protein>
    <submittedName>
        <fullName evidence="2">Uncharacterized protein</fullName>
    </submittedName>
</protein>
<feature type="compositionally biased region" description="Polar residues" evidence="1">
    <location>
        <begin position="18"/>
        <end position="27"/>
    </location>
</feature>
<feature type="compositionally biased region" description="Low complexity" evidence="1">
    <location>
        <begin position="1"/>
        <end position="13"/>
    </location>
</feature>
<evidence type="ECO:0000313" key="2">
    <source>
        <dbReference type="EMBL" id="KAJ8416711.1"/>
    </source>
</evidence>
<dbReference type="AlphaFoldDB" id="A0AAD7X0N6"/>
<name>A0AAD7X0N6_9TELE</name>
<feature type="region of interest" description="Disordered" evidence="1">
    <location>
        <begin position="135"/>
        <end position="199"/>
    </location>
</feature>
<comment type="caution">
    <text evidence="2">The sequence shown here is derived from an EMBL/GenBank/DDBJ whole genome shotgun (WGS) entry which is preliminary data.</text>
</comment>
<evidence type="ECO:0000313" key="3">
    <source>
        <dbReference type="Proteomes" id="UP001221898"/>
    </source>
</evidence>